<accession>A0AAE3K4N6</accession>
<dbReference type="EMBL" id="JALEMU010000144">
    <property type="protein sequence ID" value="MCI5756378.1"/>
    <property type="molecule type" value="Genomic_DNA"/>
</dbReference>
<dbReference type="PROSITE" id="PS51257">
    <property type="entry name" value="PROKAR_LIPOPROTEIN"/>
    <property type="match status" value="1"/>
</dbReference>
<reference evidence="1 2" key="1">
    <citation type="submission" date="2022-03" db="EMBL/GenBank/DDBJ databases">
        <title>Metagenome-assembled genomes from swine fecal metagenomes.</title>
        <authorList>
            <person name="Holman D.B."/>
            <person name="Kommadath A."/>
        </authorList>
    </citation>
    <scope>NUCLEOTIDE SEQUENCE [LARGE SCALE GENOMIC DNA]</scope>
    <source>
        <strain evidence="1">SUG147</strain>
    </source>
</reference>
<gene>
    <name evidence="1" type="ORF">MR241_08830</name>
</gene>
<evidence type="ECO:0000313" key="2">
    <source>
        <dbReference type="Proteomes" id="UP001139365"/>
    </source>
</evidence>
<proteinExistence type="predicted"/>
<dbReference type="Proteomes" id="UP001139365">
    <property type="component" value="Unassembled WGS sequence"/>
</dbReference>
<protein>
    <submittedName>
        <fullName evidence="1">Uncharacterized protein</fullName>
    </submittedName>
</protein>
<comment type="caution">
    <text evidence="1">The sequence shown here is derived from an EMBL/GenBank/DDBJ whole genome shotgun (WGS) entry which is preliminary data.</text>
</comment>
<sequence>MKKAYTKPEIIFDDFSLATTIAAGCEKQTGPHEYSCPYQFGNINIFVSGVSACTSGLEKPDGFNGWCYHNPDGGIKLFNSL</sequence>
<organism evidence="1 2">
    <name type="scientific">Candidatus Colimorpha enterica</name>
    <dbReference type="NCBI Taxonomy" id="3083063"/>
    <lineage>
        <taxon>Bacteria</taxon>
        <taxon>Pseudomonadati</taxon>
        <taxon>Bacteroidota</taxon>
        <taxon>Bacteroidia</taxon>
        <taxon>Bacteroidales</taxon>
        <taxon>Candidatus Colimorpha</taxon>
    </lineage>
</organism>
<name>A0AAE3K4N6_9BACT</name>
<evidence type="ECO:0000313" key="1">
    <source>
        <dbReference type="EMBL" id="MCI5756378.1"/>
    </source>
</evidence>
<dbReference type="AlphaFoldDB" id="A0AAE3K4N6"/>